<dbReference type="GO" id="GO:0015087">
    <property type="term" value="F:cobalt ion transmembrane transporter activity"/>
    <property type="evidence" value="ECO:0007669"/>
    <property type="project" value="UniProtKB-UniRule"/>
</dbReference>
<evidence type="ECO:0000313" key="11">
    <source>
        <dbReference type="EMBL" id="PWL54336.1"/>
    </source>
</evidence>
<dbReference type="RefSeq" id="WP_027639851.1">
    <property type="nucleotide sequence ID" value="NZ_CABMJC010000007.1"/>
</dbReference>
<protein>
    <recommendedName>
        <fullName evidence="10">Cobalt transport protein CbiN</fullName>
    </recommendedName>
    <alternativeName>
        <fullName evidence="10">Energy-coupling factor transporter probable substrate-capture protein CbiN</fullName>
        <shortName evidence="10">ECF transporter S component CbiN</shortName>
    </alternativeName>
</protein>
<dbReference type="InterPro" id="IPR003705">
    <property type="entry name" value="CbiN"/>
</dbReference>
<comment type="similarity">
    <text evidence="10">Belongs to the CbiN family.</text>
</comment>
<evidence type="ECO:0000256" key="3">
    <source>
        <dbReference type="ARBA" id="ARBA00022475"/>
    </source>
</evidence>
<evidence type="ECO:0000256" key="7">
    <source>
        <dbReference type="ARBA" id="ARBA00023065"/>
    </source>
</evidence>
<gene>
    <name evidence="10" type="primary">cbiN</name>
    <name evidence="11" type="ORF">DBY38_04800</name>
    <name evidence="12" type="ORF">SAMN04487885_109104</name>
</gene>
<evidence type="ECO:0000313" key="14">
    <source>
        <dbReference type="Proteomes" id="UP000246114"/>
    </source>
</evidence>
<dbReference type="NCBIfam" id="NF002780">
    <property type="entry name" value="PRK02898.1"/>
    <property type="match status" value="1"/>
</dbReference>
<evidence type="ECO:0000256" key="6">
    <source>
        <dbReference type="ARBA" id="ARBA00022989"/>
    </source>
</evidence>
<evidence type="ECO:0000256" key="8">
    <source>
        <dbReference type="ARBA" id="ARBA00023136"/>
    </source>
</evidence>
<keyword evidence="4 10" id="KW-0169">Cobalamin biosynthesis</keyword>
<evidence type="ECO:0000256" key="10">
    <source>
        <dbReference type="HAMAP-Rule" id="MF_00330"/>
    </source>
</evidence>
<keyword evidence="9 10" id="KW-0170">Cobalt</keyword>
<keyword evidence="8 10" id="KW-0472">Membrane</keyword>
<dbReference type="AlphaFoldDB" id="A0A1I2LC76"/>
<dbReference type="PANTHER" id="PTHR38662:SF1">
    <property type="entry name" value="COBALT TRANSPORT PROTEIN CBIN"/>
    <property type="match status" value="1"/>
</dbReference>
<keyword evidence="6 10" id="KW-1133">Transmembrane helix</keyword>
<evidence type="ECO:0000256" key="9">
    <source>
        <dbReference type="ARBA" id="ARBA00023285"/>
    </source>
</evidence>
<dbReference type="HAMAP" id="MF_00330">
    <property type="entry name" value="CbiN"/>
    <property type="match status" value="1"/>
</dbReference>
<reference evidence="11 14" key="2">
    <citation type="submission" date="2018-03" db="EMBL/GenBank/DDBJ databases">
        <title>The uncultured portion of the human microbiome is neutrally assembled.</title>
        <authorList>
            <person name="Jeraldo P."/>
            <person name="Boardman L."/>
            <person name="White B.A."/>
            <person name="Nelson H."/>
            <person name="Goldenfeld N."/>
            <person name="Chia N."/>
        </authorList>
    </citation>
    <scope>NUCLEOTIDE SEQUENCE [LARGE SCALE GENOMIC DNA]</scope>
    <source>
        <strain evidence="11">CIM:MAG 903</strain>
    </source>
</reference>
<comment type="subunit">
    <text evidence="10">Forms an energy-coupling factor (ECF) transporter complex composed of an ATP-binding protein (A component, CbiO), a transmembrane protein (T component, CbiQ) and 2 possible substrate-capture proteins (S components, CbiM and CbiN) of unknown stoichimetry.</text>
</comment>
<dbReference type="EMBL" id="QAMZ01000024">
    <property type="protein sequence ID" value="PWL54336.1"/>
    <property type="molecule type" value="Genomic_DNA"/>
</dbReference>
<evidence type="ECO:0000313" key="13">
    <source>
        <dbReference type="Proteomes" id="UP000182135"/>
    </source>
</evidence>
<evidence type="ECO:0000256" key="4">
    <source>
        <dbReference type="ARBA" id="ARBA00022573"/>
    </source>
</evidence>
<comment type="function">
    <text evidence="10">Part of the energy-coupling factor (ECF) transporter complex CbiMNOQ involved in cobalt import.</text>
</comment>
<evidence type="ECO:0000256" key="5">
    <source>
        <dbReference type="ARBA" id="ARBA00022692"/>
    </source>
</evidence>
<keyword evidence="7 10" id="KW-0406">Ion transport</keyword>
<proteinExistence type="inferred from homology"/>
<accession>A0A1I2LC76</accession>
<evidence type="ECO:0000256" key="1">
    <source>
        <dbReference type="ARBA" id="ARBA00022426"/>
    </source>
</evidence>
<comment type="pathway">
    <text evidence="10">Cofactor biosynthesis; adenosylcobalamin biosynthesis.</text>
</comment>
<dbReference type="Proteomes" id="UP000246114">
    <property type="component" value="Unassembled WGS sequence"/>
</dbReference>
<name>A0A1I2LC76_9CLOT</name>
<dbReference type="STRING" id="1529.SAMN04487885_109104"/>
<evidence type="ECO:0000256" key="2">
    <source>
        <dbReference type="ARBA" id="ARBA00022448"/>
    </source>
</evidence>
<sequence>MKLYKKNLLLIILAIFIAAAPLAVLKNAEFEGADGLAMDAIGEIVPDYEPWMNSLLIPKSGEVESLLFSLQAAIGAGVVGFVLGRMTSKKAKVE</sequence>
<reference evidence="12 13" key="1">
    <citation type="submission" date="2016-10" db="EMBL/GenBank/DDBJ databases">
        <authorList>
            <person name="de Groot N.N."/>
        </authorList>
    </citation>
    <scope>NUCLEOTIDE SEQUENCE [LARGE SCALE GENOMIC DNA]</scope>
    <source>
        <strain evidence="12 13">NLAE-zl-G419</strain>
    </source>
</reference>
<keyword evidence="2 10" id="KW-0813">Transport</keyword>
<organism evidence="12 13">
    <name type="scientific">Clostridium cadaveris</name>
    <dbReference type="NCBI Taxonomy" id="1529"/>
    <lineage>
        <taxon>Bacteria</taxon>
        <taxon>Bacillati</taxon>
        <taxon>Bacillota</taxon>
        <taxon>Clostridia</taxon>
        <taxon>Eubacteriales</taxon>
        <taxon>Clostridiaceae</taxon>
        <taxon>Clostridium</taxon>
    </lineage>
</organism>
<evidence type="ECO:0000313" key="12">
    <source>
        <dbReference type="EMBL" id="SFF76118.1"/>
    </source>
</evidence>
<dbReference type="EMBL" id="FOOE01000009">
    <property type="protein sequence ID" value="SFF76118.1"/>
    <property type="molecule type" value="Genomic_DNA"/>
</dbReference>
<dbReference type="GeneID" id="90545829"/>
<dbReference type="PANTHER" id="PTHR38662">
    <property type="entry name" value="COBALT TRANSPORT PROTEIN CBIN"/>
    <property type="match status" value="1"/>
</dbReference>
<keyword evidence="1 10" id="KW-0171">Cobalt transport</keyword>
<keyword evidence="5 10" id="KW-0812">Transmembrane</keyword>
<comment type="caution">
    <text evidence="10">Lacks conserved residue(s) required for the propagation of feature annotation.</text>
</comment>
<dbReference type="eggNOG" id="COG1930">
    <property type="taxonomic scope" value="Bacteria"/>
</dbReference>
<keyword evidence="13" id="KW-1185">Reference proteome</keyword>
<dbReference type="Proteomes" id="UP000182135">
    <property type="component" value="Unassembled WGS sequence"/>
</dbReference>
<dbReference type="UniPathway" id="UPA00148"/>
<dbReference type="OrthoDB" id="1551318at2"/>
<dbReference type="GO" id="GO:0009236">
    <property type="term" value="P:cobalamin biosynthetic process"/>
    <property type="evidence" value="ECO:0007669"/>
    <property type="project" value="UniProtKB-UniRule"/>
</dbReference>
<comment type="subcellular location">
    <subcellularLocation>
        <location evidence="10">Cell membrane</location>
        <topology evidence="10">Multi-pass membrane protein</topology>
    </subcellularLocation>
</comment>
<dbReference type="Pfam" id="PF02553">
    <property type="entry name" value="CbiN"/>
    <property type="match status" value="1"/>
</dbReference>
<keyword evidence="3 10" id="KW-1003">Cell membrane</keyword>
<dbReference type="GO" id="GO:0005886">
    <property type="term" value="C:plasma membrane"/>
    <property type="evidence" value="ECO:0007669"/>
    <property type="project" value="UniProtKB-SubCell"/>
</dbReference>
<feature type="transmembrane region" description="Helical" evidence="10">
    <location>
        <begin position="66"/>
        <end position="84"/>
    </location>
</feature>